<dbReference type="OrthoDB" id="3175596at2"/>
<evidence type="ECO:0000256" key="3">
    <source>
        <dbReference type="ARBA" id="ARBA00023015"/>
    </source>
</evidence>
<dbReference type="Pfam" id="PF05043">
    <property type="entry name" value="Mga"/>
    <property type="match status" value="1"/>
</dbReference>
<feature type="domain" description="PRD" evidence="8">
    <location>
        <begin position="275"/>
        <end position="383"/>
    </location>
</feature>
<evidence type="ECO:0000256" key="5">
    <source>
        <dbReference type="ARBA" id="ARBA00023163"/>
    </source>
</evidence>
<dbReference type="GO" id="GO:0009401">
    <property type="term" value="P:phosphoenolpyruvate-dependent sugar phosphotransferase system"/>
    <property type="evidence" value="ECO:0007669"/>
    <property type="project" value="InterPro"/>
</dbReference>
<keyword evidence="1" id="KW-0808">Transferase</keyword>
<keyword evidence="5" id="KW-0804">Transcription</keyword>
<proteinExistence type="predicted"/>
<keyword evidence="3" id="KW-0805">Transcription regulation</keyword>
<dbReference type="STRING" id="1423725.FC19_GL002140"/>
<evidence type="ECO:0000313" key="9">
    <source>
        <dbReference type="EMBL" id="KRM95048.1"/>
    </source>
</evidence>
<dbReference type="SUPFAM" id="SSF52794">
    <property type="entry name" value="PTS system IIB component-like"/>
    <property type="match status" value="1"/>
</dbReference>
<sequence>MESQQNLDAKDQKILSLILQQEIVHYQDISQKTGYSKKTISNHLNHIEDFLEEYEVRLTRKRGVGIQIKGDTKKINSVRKMYFGDDEVTLSLLSKLTFSDHPLKIQDLADVYFLSRTAIEMKLQKIKPILDQYEIELETKGHEGLKITGTSKQKRKFAADLLYKFWNTQSDELVFAEKILSNIIDKNLFERILRVTDEFIGESHLNFTDYGKESLVIHLAISLSRISEKKEVQNKIKGKEVCEETLFLINKLENEFQIKIPNTEANYLDIHIQSVKADKNKSINTSSNPGLSELLMKNIDKYDQSLLNGLVLHLTPAIKRTALGLSIRNPLKDEVKKNFVRAYEEALKLSDLVSEKYNVKFDEHEASYIALHFQAYFERKKATFSIYLVCSSGMGTAQLLKQRILQNFSSQIEVLEVLSNNEYQNISERELKKADLVISTINISERSIPVIVINPFLDVRAIDEIKHGLNRLSNQNKVFNIHDLIRDENVIVIDQKISFEDTVSIVSKKAIKMKLAKKGIAEAILARENLSSTFYEEVGLPHANKEYVKKSSLFIFVSQQGISKEYEKVKVLFFLLLTDDIKPYLDDFYELLNEIVTDKRKINKIIRAKNSEEVLKEIETR</sequence>
<dbReference type="InterPro" id="IPR036095">
    <property type="entry name" value="PTS_EIIB-like_sf"/>
</dbReference>
<dbReference type="Gene3D" id="3.40.930.10">
    <property type="entry name" value="Mannitol-specific EII, Chain A"/>
    <property type="match status" value="1"/>
</dbReference>
<dbReference type="Pfam" id="PF00359">
    <property type="entry name" value="PTS_EIIA_2"/>
    <property type="match status" value="1"/>
</dbReference>
<evidence type="ECO:0000259" key="8">
    <source>
        <dbReference type="PROSITE" id="PS51372"/>
    </source>
</evidence>
<dbReference type="Gene3D" id="3.40.50.2300">
    <property type="match status" value="1"/>
</dbReference>
<name>A0A0R2CTE4_9LACO</name>
<gene>
    <name evidence="9" type="ORF">FC19_GL002140</name>
</gene>
<dbReference type="SUPFAM" id="SSF55804">
    <property type="entry name" value="Phoshotransferase/anion transport protein"/>
    <property type="match status" value="1"/>
</dbReference>
<dbReference type="Gene3D" id="1.10.1790.10">
    <property type="entry name" value="PRD domain"/>
    <property type="match status" value="2"/>
</dbReference>
<dbReference type="GO" id="GO:0006355">
    <property type="term" value="P:regulation of DNA-templated transcription"/>
    <property type="evidence" value="ECO:0007669"/>
    <property type="project" value="InterPro"/>
</dbReference>
<comment type="caution">
    <text evidence="9">The sequence shown here is derived from an EMBL/GenBank/DDBJ whole genome shotgun (WGS) entry which is preliminary data.</text>
</comment>
<accession>A0A0R2CTE4</accession>
<keyword evidence="10" id="KW-1185">Reference proteome</keyword>
<dbReference type="Proteomes" id="UP000051015">
    <property type="component" value="Unassembled WGS sequence"/>
</dbReference>
<feature type="domain" description="PTS EIIA type-2" evidence="6">
    <location>
        <begin position="483"/>
        <end position="621"/>
    </location>
</feature>
<evidence type="ECO:0000313" key="10">
    <source>
        <dbReference type="Proteomes" id="UP000051015"/>
    </source>
</evidence>
<dbReference type="InterPro" id="IPR011608">
    <property type="entry name" value="PRD"/>
</dbReference>
<dbReference type="InterPro" id="IPR002178">
    <property type="entry name" value="PTS_EIIA_type-2_dom"/>
</dbReference>
<dbReference type="SUPFAM" id="SSF63520">
    <property type="entry name" value="PTS-regulatory domain, PRD"/>
    <property type="match status" value="2"/>
</dbReference>
<dbReference type="PATRIC" id="fig|1423725.3.peg.2202"/>
<organism evidence="9 10">
    <name type="scientific">Liquorilactobacillus aquaticus DSM 21051</name>
    <dbReference type="NCBI Taxonomy" id="1423725"/>
    <lineage>
        <taxon>Bacteria</taxon>
        <taxon>Bacillati</taxon>
        <taxon>Bacillota</taxon>
        <taxon>Bacilli</taxon>
        <taxon>Lactobacillales</taxon>
        <taxon>Lactobacillaceae</taxon>
        <taxon>Liquorilactobacillus</taxon>
    </lineage>
</organism>
<evidence type="ECO:0000259" key="7">
    <source>
        <dbReference type="PROSITE" id="PS51099"/>
    </source>
</evidence>
<dbReference type="PROSITE" id="PS51094">
    <property type="entry name" value="PTS_EIIA_TYPE_2"/>
    <property type="match status" value="1"/>
</dbReference>
<dbReference type="InterPro" id="IPR013011">
    <property type="entry name" value="PTS_EIIB_2"/>
</dbReference>
<dbReference type="InterPro" id="IPR050661">
    <property type="entry name" value="BglG_antiterminators"/>
</dbReference>
<protein>
    <submittedName>
        <fullName evidence="9">LicABCH operon regulator</fullName>
    </submittedName>
</protein>
<dbReference type="InterPro" id="IPR036634">
    <property type="entry name" value="PRD_sf"/>
</dbReference>
<keyword evidence="2" id="KW-0677">Repeat</keyword>
<dbReference type="PROSITE" id="PS51099">
    <property type="entry name" value="PTS_EIIB_TYPE_2"/>
    <property type="match status" value="1"/>
</dbReference>
<dbReference type="PANTHER" id="PTHR30185">
    <property type="entry name" value="CRYPTIC BETA-GLUCOSIDE BGL OPERON ANTITERMINATOR"/>
    <property type="match status" value="1"/>
</dbReference>
<dbReference type="EMBL" id="AYZD01000033">
    <property type="protein sequence ID" value="KRM95048.1"/>
    <property type="molecule type" value="Genomic_DNA"/>
</dbReference>
<dbReference type="Pfam" id="PF00874">
    <property type="entry name" value="PRD"/>
    <property type="match status" value="2"/>
</dbReference>
<dbReference type="GO" id="GO:0008982">
    <property type="term" value="F:protein-N(PI)-phosphohistidine-sugar phosphotransferase activity"/>
    <property type="evidence" value="ECO:0007669"/>
    <property type="project" value="InterPro"/>
</dbReference>
<dbReference type="PANTHER" id="PTHR30185:SF13">
    <property type="entry name" value="LICABCH OPERON REGULATOR-RELATED"/>
    <property type="match status" value="1"/>
</dbReference>
<evidence type="ECO:0000256" key="2">
    <source>
        <dbReference type="ARBA" id="ARBA00022737"/>
    </source>
</evidence>
<keyword evidence="4" id="KW-0010">Activator</keyword>
<dbReference type="CDD" id="cd05568">
    <property type="entry name" value="PTS_IIB_bgl_like"/>
    <property type="match status" value="1"/>
</dbReference>
<dbReference type="InterPro" id="IPR007737">
    <property type="entry name" value="Mga_HTH"/>
</dbReference>
<dbReference type="AlphaFoldDB" id="A0A0R2CTE4"/>
<reference evidence="9 10" key="1">
    <citation type="journal article" date="2015" name="Genome Announc.">
        <title>Expanding the biotechnology potential of lactobacilli through comparative genomics of 213 strains and associated genera.</title>
        <authorList>
            <person name="Sun Z."/>
            <person name="Harris H.M."/>
            <person name="McCann A."/>
            <person name="Guo C."/>
            <person name="Argimon S."/>
            <person name="Zhang W."/>
            <person name="Yang X."/>
            <person name="Jeffery I.B."/>
            <person name="Cooney J.C."/>
            <person name="Kagawa T.F."/>
            <person name="Liu W."/>
            <person name="Song Y."/>
            <person name="Salvetti E."/>
            <person name="Wrobel A."/>
            <person name="Rasinkangas P."/>
            <person name="Parkhill J."/>
            <person name="Rea M.C."/>
            <person name="O'Sullivan O."/>
            <person name="Ritari J."/>
            <person name="Douillard F.P."/>
            <person name="Paul Ross R."/>
            <person name="Yang R."/>
            <person name="Briner A.E."/>
            <person name="Felis G.E."/>
            <person name="de Vos W.M."/>
            <person name="Barrangou R."/>
            <person name="Klaenhammer T.R."/>
            <person name="Caufield P.W."/>
            <person name="Cui Y."/>
            <person name="Zhang H."/>
            <person name="O'Toole P.W."/>
        </authorList>
    </citation>
    <scope>NUCLEOTIDE SEQUENCE [LARGE SCALE GENOMIC DNA]</scope>
    <source>
        <strain evidence="9 10">DSM 21051</strain>
    </source>
</reference>
<dbReference type="PROSITE" id="PS51372">
    <property type="entry name" value="PRD_2"/>
    <property type="match status" value="1"/>
</dbReference>
<feature type="domain" description="PTS EIIB type-2" evidence="7">
    <location>
        <begin position="384"/>
        <end position="477"/>
    </location>
</feature>
<dbReference type="RefSeq" id="WP_157061314.1">
    <property type="nucleotide sequence ID" value="NZ_AYZD01000033.1"/>
</dbReference>
<evidence type="ECO:0000259" key="6">
    <source>
        <dbReference type="PROSITE" id="PS51094"/>
    </source>
</evidence>
<evidence type="ECO:0000256" key="4">
    <source>
        <dbReference type="ARBA" id="ARBA00023159"/>
    </source>
</evidence>
<evidence type="ECO:0000256" key="1">
    <source>
        <dbReference type="ARBA" id="ARBA00022679"/>
    </source>
</evidence>
<dbReference type="InterPro" id="IPR016152">
    <property type="entry name" value="PTrfase/Anion_transptr"/>
</dbReference>